<proteinExistence type="predicted"/>
<evidence type="ECO:0000313" key="2">
    <source>
        <dbReference type="Proteomes" id="UP001153331"/>
    </source>
</evidence>
<dbReference type="Proteomes" id="UP001153331">
    <property type="component" value="Unassembled WGS sequence"/>
</dbReference>
<protein>
    <submittedName>
        <fullName evidence="1">Uncharacterized protein</fullName>
    </submittedName>
</protein>
<name>A0ACC2HZ68_9PLEO</name>
<reference evidence="1" key="1">
    <citation type="submission" date="2022-11" db="EMBL/GenBank/DDBJ databases">
        <title>Genome Sequence of Boeremia exigua.</title>
        <authorList>
            <person name="Buettner E."/>
        </authorList>
    </citation>
    <scope>NUCLEOTIDE SEQUENCE</scope>
    <source>
        <strain evidence="1">CU02</strain>
    </source>
</reference>
<organism evidence="1 2">
    <name type="scientific">Boeremia exigua</name>
    <dbReference type="NCBI Taxonomy" id="749465"/>
    <lineage>
        <taxon>Eukaryota</taxon>
        <taxon>Fungi</taxon>
        <taxon>Dikarya</taxon>
        <taxon>Ascomycota</taxon>
        <taxon>Pezizomycotina</taxon>
        <taxon>Dothideomycetes</taxon>
        <taxon>Pleosporomycetidae</taxon>
        <taxon>Pleosporales</taxon>
        <taxon>Pleosporineae</taxon>
        <taxon>Didymellaceae</taxon>
        <taxon>Boeremia</taxon>
    </lineage>
</organism>
<evidence type="ECO:0000313" key="1">
    <source>
        <dbReference type="EMBL" id="KAJ8108377.1"/>
    </source>
</evidence>
<comment type="caution">
    <text evidence="1">The sequence shown here is derived from an EMBL/GenBank/DDBJ whole genome shotgun (WGS) entry which is preliminary data.</text>
</comment>
<accession>A0ACC2HZ68</accession>
<dbReference type="EMBL" id="JAPHNI010000757">
    <property type="protein sequence ID" value="KAJ8108377.1"/>
    <property type="molecule type" value="Genomic_DNA"/>
</dbReference>
<sequence>MLDPPAPALNAARVIGTPRGVVMAGTRRVHSGPGHDSSYFFGSDRALVTVHCQQEGFSNSSVSSKSLATHVCAVQDVKDAEHQDTVPAAQAEPIRPNE</sequence>
<gene>
    <name evidence="1" type="ORF">OPT61_g8215</name>
</gene>
<keyword evidence="2" id="KW-1185">Reference proteome</keyword>